<reference evidence="8" key="1">
    <citation type="journal article" date="2019" name="Int. J. Syst. Evol. Microbiol.">
        <title>The Global Catalogue of Microorganisms (GCM) 10K type strain sequencing project: providing services to taxonomists for standard genome sequencing and annotation.</title>
        <authorList>
            <consortium name="The Broad Institute Genomics Platform"/>
            <consortium name="The Broad Institute Genome Sequencing Center for Infectious Disease"/>
            <person name="Wu L."/>
            <person name="Ma J."/>
        </authorList>
    </citation>
    <scope>NUCLEOTIDE SEQUENCE [LARGE SCALE GENOMIC DNA]</scope>
    <source>
        <strain evidence="8">CCUG 56698</strain>
    </source>
</reference>
<dbReference type="Gene3D" id="3.60.15.10">
    <property type="entry name" value="Ribonuclease Z/Hydroxyacylglutathione hydrolase-like"/>
    <property type="match status" value="1"/>
</dbReference>
<comment type="cofactor">
    <cofactor evidence="1">
        <name>Zn(2+)</name>
        <dbReference type="ChEBI" id="CHEBI:29105"/>
    </cofactor>
</comment>
<dbReference type="Proteomes" id="UP001596527">
    <property type="component" value="Unassembled WGS sequence"/>
</dbReference>
<evidence type="ECO:0000313" key="7">
    <source>
        <dbReference type="EMBL" id="MFC7581842.1"/>
    </source>
</evidence>
<dbReference type="InterPro" id="IPR051013">
    <property type="entry name" value="MBL_superfamily_lactonases"/>
</dbReference>
<evidence type="ECO:0000256" key="5">
    <source>
        <dbReference type="ARBA" id="ARBA00022833"/>
    </source>
</evidence>
<name>A0ABW2SP55_9ACTO</name>
<dbReference type="PANTHER" id="PTHR42978:SF2">
    <property type="entry name" value="102 KBASES UNSTABLE REGION: FROM 1 TO 119443"/>
    <property type="match status" value="1"/>
</dbReference>
<evidence type="ECO:0000259" key="6">
    <source>
        <dbReference type="SMART" id="SM00849"/>
    </source>
</evidence>
<dbReference type="InterPro" id="IPR001279">
    <property type="entry name" value="Metallo-B-lactamas"/>
</dbReference>
<dbReference type="EMBL" id="JBHTEF010000001">
    <property type="protein sequence ID" value="MFC7581842.1"/>
    <property type="molecule type" value="Genomic_DNA"/>
</dbReference>
<evidence type="ECO:0000256" key="1">
    <source>
        <dbReference type="ARBA" id="ARBA00001947"/>
    </source>
</evidence>
<dbReference type="SUPFAM" id="SSF56281">
    <property type="entry name" value="Metallo-hydrolase/oxidoreductase"/>
    <property type="match status" value="1"/>
</dbReference>
<evidence type="ECO:0000313" key="8">
    <source>
        <dbReference type="Proteomes" id="UP001596527"/>
    </source>
</evidence>
<dbReference type="Pfam" id="PF00753">
    <property type="entry name" value="Lactamase_B"/>
    <property type="match status" value="1"/>
</dbReference>
<comment type="caution">
    <text evidence="7">The sequence shown here is derived from an EMBL/GenBank/DDBJ whole genome shotgun (WGS) entry which is preliminary data.</text>
</comment>
<dbReference type="PANTHER" id="PTHR42978">
    <property type="entry name" value="QUORUM-QUENCHING LACTONASE YTNP-RELATED-RELATED"/>
    <property type="match status" value="1"/>
</dbReference>
<proteinExistence type="inferred from homology"/>
<keyword evidence="5" id="KW-0862">Zinc</keyword>
<dbReference type="CDD" id="cd07729">
    <property type="entry name" value="AHL_lactonase_MBL-fold"/>
    <property type="match status" value="1"/>
</dbReference>
<evidence type="ECO:0000256" key="4">
    <source>
        <dbReference type="ARBA" id="ARBA00022801"/>
    </source>
</evidence>
<dbReference type="RefSeq" id="WP_380975496.1">
    <property type="nucleotide sequence ID" value="NZ_JBHTEF010000001.1"/>
</dbReference>
<evidence type="ECO:0000256" key="3">
    <source>
        <dbReference type="ARBA" id="ARBA00022723"/>
    </source>
</evidence>
<gene>
    <name evidence="7" type="ORF">ACFQWG_11615</name>
</gene>
<organism evidence="7 8">
    <name type="scientific">Schaalia naturae</name>
    <dbReference type="NCBI Taxonomy" id="635203"/>
    <lineage>
        <taxon>Bacteria</taxon>
        <taxon>Bacillati</taxon>
        <taxon>Actinomycetota</taxon>
        <taxon>Actinomycetes</taxon>
        <taxon>Actinomycetales</taxon>
        <taxon>Actinomycetaceae</taxon>
        <taxon>Schaalia</taxon>
    </lineage>
</organism>
<protein>
    <submittedName>
        <fullName evidence="7">N-acyl homoserine lactonase family protein</fullName>
    </submittedName>
</protein>
<sequence length="275" mass="31060">MRLYVIANGWNENDLANLVLNPHLGTDGDRYPRPEWVKAPIWSVLVETDDGHRILFDTASHPRAMSERWPQGQREKTPYHCPPEQELLPSLLRLGLSPDDIDIVVASHLHEDHAGGLEFFPQSTIYVHENEIKNTLLLHATTPEESMGAYIGRDIDQWLAAQLHWEVVESDSEDREIAQGVRLLNFGPGHTYGMLGLLVALPRTGNIILCSDAIMSAVNYGPPIQLNGFPYDSLGIVRTTRRVHALADRHRAQVWFGHDQAQFETLTLSDQGYYD</sequence>
<keyword evidence="8" id="KW-1185">Reference proteome</keyword>
<keyword evidence="3" id="KW-0479">Metal-binding</keyword>
<dbReference type="SMART" id="SM00849">
    <property type="entry name" value="Lactamase_B"/>
    <property type="match status" value="1"/>
</dbReference>
<feature type="domain" description="Metallo-beta-lactamase" evidence="6">
    <location>
        <begin position="40"/>
        <end position="258"/>
    </location>
</feature>
<dbReference type="InterPro" id="IPR036866">
    <property type="entry name" value="RibonucZ/Hydroxyglut_hydro"/>
</dbReference>
<evidence type="ECO:0000256" key="2">
    <source>
        <dbReference type="ARBA" id="ARBA00007749"/>
    </source>
</evidence>
<accession>A0ABW2SP55</accession>
<comment type="similarity">
    <text evidence="2">Belongs to the metallo-beta-lactamase superfamily.</text>
</comment>
<keyword evidence="4" id="KW-0378">Hydrolase</keyword>